<keyword evidence="7 8" id="KW-0472">Membrane</keyword>
<dbReference type="RefSeq" id="WP_033360228.1">
    <property type="nucleotide sequence ID" value="NZ_CP073767.1"/>
</dbReference>
<organism evidence="10 11">
    <name type="scientific">Dactylosporangium aurantiacum</name>
    <dbReference type="NCBI Taxonomy" id="35754"/>
    <lineage>
        <taxon>Bacteria</taxon>
        <taxon>Bacillati</taxon>
        <taxon>Actinomycetota</taxon>
        <taxon>Actinomycetes</taxon>
        <taxon>Micromonosporales</taxon>
        <taxon>Micromonosporaceae</taxon>
        <taxon>Dactylosporangium</taxon>
    </lineage>
</organism>
<feature type="transmembrane region" description="Helical" evidence="8">
    <location>
        <begin position="144"/>
        <end position="166"/>
    </location>
</feature>
<feature type="transmembrane region" description="Helical" evidence="8">
    <location>
        <begin position="207"/>
        <end position="225"/>
    </location>
</feature>
<name>A0A9Q9IKK2_9ACTN</name>
<evidence type="ECO:0000313" key="11">
    <source>
        <dbReference type="Proteomes" id="UP001058003"/>
    </source>
</evidence>
<dbReference type="AlphaFoldDB" id="A0A9Q9IKK2"/>
<feature type="transmembrane region" description="Helical" evidence="8">
    <location>
        <begin position="301"/>
        <end position="324"/>
    </location>
</feature>
<feature type="transmembrane region" description="Helical" evidence="8">
    <location>
        <begin position="21"/>
        <end position="43"/>
    </location>
</feature>
<dbReference type="InterPro" id="IPR020846">
    <property type="entry name" value="MFS_dom"/>
</dbReference>
<dbReference type="CDD" id="cd17502">
    <property type="entry name" value="MFS_Azr1_MDR_like"/>
    <property type="match status" value="1"/>
</dbReference>
<feature type="transmembrane region" description="Helical" evidence="8">
    <location>
        <begin position="407"/>
        <end position="424"/>
    </location>
</feature>
<keyword evidence="6 8" id="KW-1133">Transmembrane helix</keyword>
<comment type="similarity">
    <text evidence="2">Belongs to the major facilitator superfamily. TCR/Tet family.</text>
</comment>
<feature type="transmembrane region" description="Helical" evidence="8">
    <location>
        <begin position="172"/>
        <end position="191"/>
    </location>
</feature>
<keyword evidence="4" id="KW-1003">Cell membrane</keyword>
<dbReference type="PANTHER" id="PTHR23501">
    <property type="entry name" value="MAJOR FACILITATOR SUPERFAMILY"/>
    <property type="match status" value="1"/>
</dbReference>
<evidence type="ECO:0000313" key="10">
    <source>
        <dbReference type="EMBL" id="UWZ57336.1"/>
    </source>
</evidence>
<evidence type="ECO:0000256" key="6">
    <source>
        <dbReference type="ARBA" id="ARBA00022989"/>
    </source>
</evidence>
<dbReference type="EMBL" id="CP073767">
    <property type="protein sequence ID" value="UWZ57336.1"/>
    <property type="molecule type" value="Genomic_DNA"/>
</dbReference>
<comment type="subcellular location">
    <subcellularLocation>
        <location evidence="1">Cell inner membrane</location>
        <topology evidence="1">Multi-pass membrane protein</topology>
    </subcellularLocation>
</comment>
<dbReference type="FunFam" id="1.20.1720.10:FF:000004">
    <property type="entry name" value="EmrB/QacA family drug resistance transporter"/>
    <property type="match status" value="1"/>
</dbReference>
<dbReference type="PANTHER" id="PTHR23501:SF191">
    <property type="entry name" value="VACUOLAR BASIC AMINO ACID TRANSPORTER 4"/>
    <property type="match status" value="1"/>
</dbReference>
<feature type="transmembrane region" description="Helical" evidence="8">
    <location>
        <begin position="55"/>
        <end position="74"/>
    </location>
</feature>
<protein>
    <submittedName>
        <fullName evidence="10">MFS transporter</fullName>
    </submittedName>
</protein>
<evidence type="ECO:0000256" key="7">
    <source>
        <dbReference type="ARBA" id="ARBA00023136"/>
    </source>
</evidence>
<dbReference type="Gene3D" id="1.20.1720.10">
    <property type="entry name" value="Multidrug resistance protein D"/>
    <property type="match status" value="1"/>
</dbReference>
<accession>A0A9Q9IKK2</accession>
<evidence type="ECO:0000256" key="5">
    <source>
        <dbReference type="ARBA" id="ARBA00022692"/>
    </source>
</evidence>
<evidence type="ECO:0000256" key="1">
    <source>
        <dbReference type="ARBA" id="ARBA00004429"/>
    </source>
</evidence>
<feature type="transmembrane region" description="Helical" evidence="8">
    <location>
        <begin position="111"/>
        <end position="132"/>
    </location>
</feature>
<dbReference type="GO" id="GO:0005886">
    <property type="term" value="C:plasma membrane"/>
    <property type="evidence" value="ECO:0007669"/>
    <property type="project" value="UniProtKB-SubCell"/>
</dbReference>
<dbReference type="Gene3D" id="1.20.1250.20">
    <property type="entry name" value="MFS general substrate transporter like domains"/>
    <property type="match status" value="1"/>
</dbReference>
<feature type="transmembrane region" description="Helical" evidence="8">
    <location>
        <begin position="275"/>
        <end position="295"/>
    </location>
</feature>
<feature type="transmembrane region" description="Helical" evidence="8">
    <location>
        <begin position="231"/>
        <end position="255"/>
    </location>
</feature>
<keyword evidence="11" id="KW-1185">Reference proteome</keyword>
<feature type="domain" description="Major facilitator superfamily (MFS) profile" evidence="9">
    <location>
        <begin position="21"/>
        <end position="501"/>
    </location>
</feature>
<dbReference type="Proteomes" id="UP001058003">
    <property type="component" value="Chromosome"/>
</dbReference>
<dbReference type="PROSITE" id="PS50850">
    <property type="entry name" value="MFS"/>
    <property type="match status" value="1"/>
</dbReference>
<dbReference type="KEGG" id="daur:Daura_14900"/>
<evidence type="ECO:0000256" key="4">
    <source>
        <dbReference type="ARBA" id="ARBA00022475"/>
    </source>
</evidence>
<sequence length="504" mass="52874">MTDTTFTERRGVGLRSERGPVLASVMLATGLVALDSTIIATAVPSVVRDLGGFSHFPWLFSVYLLTTAVTTPLYGKLSDVVGRRPVMFAGIAAFLLGSVLCGFAWSMLTLIVFRAVQGIGAGAITPMSMTIIGDLYTVEERARVQGYVAGVWGVSSVVGPTLGGVFADYLSWRWIFFVNIPLGLVAAWMLARHLKERVERRAHRIDYLGASLLVAGCSLLILGTLEGGTTWAWASVPSVTIFAVGAVLMVAFWFVERRAEEPVLPLWVFRHRTLVGGNLVSLVVGALLIGLTSYVPNLAQGVLGASAVLAGFVVAAMTLGWPLAATASGHIYLRVGFRNTALGGGVVIIAGTVMCALLGRHTSLPVLAVACFVIGVGLGLTSSPNLVAVQSVVGWDRRGVVTGTNMFFRSIGSAVGAAVFGAIANTTLDRRFAAAPAGVRERLGGGADATDVVLKAKDTPPAVLTYARDSLYAATHHVFIALACVGVLGVGALLLMPRRTTPLP</sequence>
<feature type="transmembrane region" description="Helical" evidence="8">
    <location>
        <begin position="478"/>
        <end position="496"/>
    </location>
</feature>
<feature type="transmembrane region" description="Helical" evidence="8">
    <location>
        <begin position="336"/>
        <end position="359"/>
    </location>
</feature>
<dbReference type="GO" id="GO:0022857">
    <property type="term" value="F:transmembrane transporter activity"/>
    <property type="evidence" value="ECO:0007669"/>
    <property type="project" value="InterPro"/>
</dbReference>
<gene>
    <name evidence="10" type="ORF">Daura_14900</name>
</gene>
<evidence type="ECO:0000256" key="2">
    <source>
        <dbReference type="ARBA" id="ARBA00007520"/>
    </source>
</evidence>
<keyword evidence="5 8" id="KW-0812">Transmembrane</keyword>
<dbReference type="InterPro" id="IPR011701">
    <property type="entry name" value="MFS"/>
</dbReference>
<feature type="transmembrane region" description="Helical" evidence="8">
    <location>
        <begin position="365"/>
        <end position="387"/>
    </location>
</feature>
<dbReference type="SUPFAM" id="SSF103473">
    <property type="entry name" value="MFS general substrate transporter"/>
    <property type="match status" value="1"/>
</dbReference>
<keyword evidence="3" id="KW-0813">Transport</keyword>
<evidence type="ECO:0000256" key="3">
    <source>
        <dbReference type="ARBA" id="ARBA00022448"/>
    </source>
</evidence>
<evidence type="ECO:0000259" key="9">
    <source>
        <dbReference type="PROSITE" id="PS50850"/>
    </source>
</evidence>
<feature type="transmembrane region" description="Helical" evidence="8">
    <location>
        <begin position="86"/>
        <end position="105"/>
    </location>
</feature>
<dbReference type="PRINTS" id="PR01036">
    <property type="entry name" value="TCRTETB"/>
</dbReference>
<proteinExistence type="inferred from homology"/>
<dbReference type="OrthoDB" id="9807274at2"/>
<dbReference type="Pfam" id="PF07690">
    <property type="entry name" value="MFS_1"/>
    <property type="match status" value="1"/>
</dbReference>
<reference evidence="10" key="1">
    <citation type="submission" date="2021-04" db="EMBL/GenBank/DDBJ databases">
        <title>Dactylosporangium aurantiacum NRRL B-8018 full assembly.</title>
        <authorList>
            <person name="Hartkoorn R.C."/>
            <person name="Beaudoing E."/>
            <person name="Hot D."/>
        </authorList>
    </citation>
    <scope>NUCLEOTIDE SEQUENCE</scope>
    <source>
        <strain evidence="10">NRRL B-8018</strain>
    </source>
</reference>
<evidence type="ECO:0000256" key="8">
    <source>
        <dbReference type="SAM" id="Phobius"/>
    </source>
</evidence>
<dbReference type="InterPro" id="IPR036259">
    <property type="entry name" value="MFS_trans_sf"/>
</dbReference>